<organism evidence="5 6">
    <name type="scientific">Magnetococcus marinus (strain ATCC BAA-1437 / JCM 17883 / MC-1)</name>
    <dbReference type="NCBI Taxonomy" id="156889"/>
    <lineage>
        <taxon>Bacteria</taxon>
        <taxon>Pseudomonadati</taxon>
        <taxon>Pseudomonadota</taxon>
        <taxon>Magnetococcia</taxon>
        <taxon>Magnetococcales</taxon>
        <taxon>Magnetococcaceae</taxon>
        <taxon>Magnetococcus</taxon>
    </lineage>
</organism>
<feature type="domain" description="AAA+ ATPase" evidence="4">
    <location>
        <begin position="97"/>
        <end position="232"/>
    </location>
</feature>
<dbReference type="KEGG" id="mgm:Mmc1_2697"/>
<dbReference type="PIRSF" id="PIRSF003073">
    <property type="entry name" value="DNAC_TnpB_IstB"/>
    <property type="match status" value="1"/>
</dbReference>
<dbReference type="CDD" id="cd00009">
    <property type="entry name" value="AAA"/>
    <property type="match status" value="1"/>
</dbReference>
<dbReference type="EMBL" id="CP000471">
    <property type="protein sequence ID" value="ABK45192.1"/>
    <property type="molecule type" value="Genomic_DNA"/>
</dbReference>
<dbReference type="OrthoDB" id="8150723at2"/>
<evidence type="ECO:0000259" key="4">
    <source>
        <dbReference type="SMART" id="SM00382"/>
    </source>
</evidence>
<reference evidence="5 6" key="2">
    <citation type="journal article" date="2012" name="Int. J. Syst. Evol. Microbiol.">
        <title>Magnetococcus marinus gen. nov., sp. nov., a marine, magnetotactic bacterium that represents a novel lineage (Magnetococcaceae fam. nov.; Magnetococcales ord. nov.) at the base of the Alphaproteobacteria.</title>
        <authorList>
            <person name="Bazylinski D.A."/>
            <person name="Williams T.J."/>
            <person name="Lefevre C.T."/>
            <person name="Berg R.J."/>
            <person name="Zhang C.L."/>
            <person name="Bowser S.S."/>
            <person name="Dean A.J."/>
            <person name="Beveridge T.J."/>
        </authorList>
    </citation>
    <scope>NUCLEOTIDE SEQUENCE [LARGE SCALE GENOMIC DNA]</scope>
    <source>
        <strain evidence="6">ATCC BAA-1437 / JCM 17883 / MC-1</strain>
    </source>
</reference>
<dbReference type="AlphaFoldDB" id="A0LB49"/>
<dbReference type="Pfam" id="PF01695">
    <property type="entry name" value="IstB_IS21"/>
    <property type="match status" value="1"/>
</dbReference>
<protein>
    <submittedName>
        <fullName evidence="5">IstB domain protein ATP-binding protein</fullName>
    </submittedName>
</protein>
<name>A0LB49_MAGMM</name>
<dbReference type="STRING" id="156889.Mmc1_2697"/>
<dbReference type="InterPro" id="IPR047661">
    <property type="entry name" value="IstB"/>
</dbReference>
<keyword evidence="6" id="KW-1185">Reference proteome</keyword>
<dbReference type="GO" id="GO:0005524">
    <property type="term" value="F:ATP binding"/>
    <property type="evidence" value="ECO:0007669"/>
    <property type="project" value="UniProtKB-KW"/>
</dbReference>
<dbReference type="SUPFAM" id="SSF52540">
    <property type="entry name" value="P-loop containing nucleoside triphosphate hydrolases"/>
    <property type="match status" value="1"/>
</dbReference>
<dbReference type="InterPro" id="IPR003593">
    <property type="entry name" value="AAA+_ATPase"/>
</dbReference>
<comment type="similarity">
    <text evidence="1">Belongs to the IS21/IS1162 putative ATP-binding protein family.</text>
</comment>
<evidence type="ECO:0000313" key="6">
    <source>
        <dbReference type="Proteomes" id="UP000002586"/>
    </source>
</evidence>
<accession>A0LB49</accession>
<dbReference type="InterPro" id="IPR002611">
    <property type="entry name" value="IstB_ATP-bd"/>
</dbReference>
<sequence length="239" mass="26750">MRRHELIDGLKRLKLHGMVAAFDEAVVVDERRNRTIHEILGALIEAEQVERKVRSIHDQMSVAKFPSQKNLDSFDFTASSANEGRIRTLYDGEFLDGAGNIILVGGTGTGKTHLAIAVAANCIRLGKRCRYFSVVDLVNKLEREQADGLAGRLAEKLLRTHLLVLDELGYRPFSKTGGALLFHLISKLYEQTSLIVTTNLTFGEWPKVFGDAKMTTALLDRLTHHCDIIKTGNESYRMK</sequence>
<keyword evidence="2" id="KW-0547">Nucleotide-binding</keyword>
<dbReference type="PANTHER" id="PTHR30050">
    <property type="entry name" value="CHROMOSOMAL REPLICATION INITIATOR PROTEIN DNAA"/>
    <property type="match status" value="1"/>
</dbReference>
<dbReference type="HOGENOM" id="CLU_062999_1_2_5"/>
<reference evidence="6" key="1">
    <citation type="journal article" date="2009" name="Appl. Environ. Microbiol.">
        <title>Complete genome sequence of the chemolithoautotrophic marine magnetotactic coccus strain MC-1.</title>
        <authorList>
            <person name="Schubbe S."/>
            <person name="Williams T.J."/>
            <person name="Xie G."/>
            <person name="Kiss H.E."/>
            <person name="Brettin T.S."/>
            <person name="Martinez D."/>
            <person name="Ross C.A."/>
            <person name="Schuler D."/>
            <person name="Cox B.L."/>
            <person name="Nealson K.H."/>
            <person name="Bazylinski D.A."/>
        </authorList>
    </citation>
    <scope>NUCLEOTIDE SEQUENCE [LARGE SCALE GENOMIC DNA]</scope>
    <source>
        <strain evidence="6">ATCC BAA-1437 / JCM 17883 / MC-1</strain>
    </source>
</reference>
<evidence type="ECO:0000256" key="1">
    <source>
        <dbReference type="ARBA" id="ARBA00008059"/>
    </source>
</evidence>
<dbReference type="InterPro" id="IPR028350">
    <property type="entry name" value="DNAC/IstB-like"/>
</dbReference>
<dbReference type="GO" id="GO:0006260">
    <property type="term" value="P:DNA replication"/>
    <property type="evidence" value="ECO:0007669"/>
    <property type="project" value="TreeGrafter"/>
</dbReference>
<keyword evidence="3 5" id="KW-0067">ATP-binding</keyword>
<evidence type="ECO:0000313" key="5">
    <source>
        <dbReference type="EMBL" id="ABK45192.1"/>
    </source>
</evidence>
<dbReference type="RefSeq" id="WP_011714291.1">
    <property type="nucleotide sequence ID" value="NC_008576.1"/>
</dbReference>
<dbReference type="Gene3D" id="3.40.50.300">
    <property type="entry name" value="P-loop containing nucleotide triphosphate hydrolases"/>
    <property type="match status" value="1"/>
</dbReference>
<dbReference type="eggNOG" id="COG1484">
    <property type="taxonomic scope" value="Bacteria"/>
</dbReference>
<proteinExistence type="inferred from homology"/>
<dbReference type="SMART" id="SM00382">
    <property type="entry name" value="AAA"/>
    <property type="match status" value="1"/>
</dbReference>
<evidence type="ECO:0000256" key="2">
    <source>
        <dbReference type="ARBA" id="ARBA00022741"/>
    </source>
</evidence>
<dbReference type="PANTHER" id="PTHR30050:SF4">
    <property type="entry name" value="ATP-BINDING PROTEIN RV3427C IN INSERTION SEQUENCE-RELATED"/>
    <property type="match status" value="1"/>
</dbReference>
<gene>
    <name evidence="5" type="ordered locus">Mmc1_2697</name>
</gene>
<dbReference type="NCBIfam" id="NF038214">
    <property type="entry name" value="IS21_help_AAA"/>
    <property type="match status" value="1"/>
</dbReference>
<dbReference type="InterPro" id="IPR027417">
    <property type="entry name" value="P-loop_NTPase"/>
</dbReference>
<dbReference type="Proteomes" id="UP000002586">
    <property type="component" value="Chromosome"/>
</dbReference>
<evidence type="ECO:0000256" key="3">
    <source>
        <dbReference type="ARBA" id="ARBA00022840"/>
    </source>
</evidence>